<organism evidence="4 5">
    <name type="scientific">Candidatus Lokiarchaeum ossiferum</name>
    <dbReference type="NCBI Taxonomy" id="2951803"/>
    <lineage>
        <taxon>Archaea</taxon>
        <taxon>Promethearchaeati</taxon>
        <taxon>Promethearchaeota</taxon>
        <taxon>Promethearchaeia</taxon>
        <taxon>Promethearchaeales</taxon>
        <taxon>Promethearchaeaceae</taxon>
        <taxon>Candidatus Lokiarchaeum</taxon>
    </lineage>
</organism>
<dbReference type="EMBL" id="CP104013">
    <property type="protein sequence ID" value="UYP47962.1"/>
    <property type="molecule type" value="Genomic_DNA"/>
</dbReference>
<reference evidence="4" key="1">
    <citation type="submission" date="2022-09" db="EMBL/GenBank/DDBJ databases">
        <title>Actin cytoskeleton and complex cell architecture in an #Asgard archaeon.</title>
        <authorList>
            <person name="Ponce Toledo R.I."/>
            <person name="Schleper C."/>
            <person name="Rodrigues Oliveira T."/>
            <person name="Wollweber F."/>
            <person name="Xu J."/>
            <person name="Rittmann S."/>
            <person name="Klingl A."/>
            <person name="Pilhofer M."/>
        </authorList>
    </citation>
    <scope>NUCLEOTIDE SEQUENCE</scope>
    <source>
        <strain evidence="4">B-35</strain>
    </source>
</reference>
<keyword evidence="1 4" id="KW-0808">Transferase</keyword>
<accession>A0ABY6I056</accession>
<dbReference type="SUPFAM" id="SSF52374">
    <property type="entry name" value="Nucleotidylyl transferase"/>
    <property type="match status" value="1"/>
</dbReference>
<dbReference type="Proteomes" id="UP001208689">
    <property type="component" value="Chromosome"/>
</dbReference>
<dbReference type="PANTHER" id="PTHR43793:SF1">
    <property type="entry name" value="FAD SYNTHASE"/>
    <property type="match status" value="1"/>
</dbReference>
<sequence>MRVLITGCFDIIHPGHIFLLKEGAKLGEVYVIVARDSTIKKYKKKNPTIPEEQRLAVIQAIKYVTFAQLGNENNNFIRKALDLEPNIILLGPNQRIHIDSLEQMLQKNNASHIQVRRLEQFYTDYPLTSSSAIKKKIIDYN</sequence>
<protein>
    <submittedName>
        <fullName evidence="4">FAD synthase</fullName>
        <ecNumber evidence="4">2.7.7.2</ecNumber>
    </submittedName>
</protein>
<dbReference type="InterPro" id="IPR004821">
    <property type="entry name" value="Cyt_trans-like"/>
</dbReference>
<evidence type="ECO:0000313" key="5">
    <source>
        <dbReference type="Proteomes" id="UP001208689"/>
    </source>
</evidence>
<dbReference type="InterPro" id="IPR050385">
    <property type="entry name" value="Archaeal_FAD_synthase"/>
</dbReference>
<dbReference type="PANTHER" id="PTHR43793">
    <property type="entry name" value="FAD SYNTHASE"/>
    <property type="match status" value="1"/>
</dbReference>
<evidence type="ECO:0000259" key="3">
    <source>
        <dbReference type="Pfam" id="PF01467"/>
    </source>
</evidence>
<gene>
    <name evidence="4" type="ORF">NEF87_004247</name>
</gene>
<keyword evidence="2 4" id="KW-0548">Nucleotidyltransferase</keyword>
<feature type="domain" description="Cytidyltransferase-like" evidence="3">
    <location>
        <begin position="5"/>
        <end position="135"/>
    </location>
</feature>
<name>A0ABY6I056_9ARCH</name>
<dbReference type="Pfam" id="PF01467">
    <property type="entry name" value="CTP_transf_like"/>
    <property type="match status" value="1"/>
</dbReference>
<evidence type="ECO:0000256" key="1">
    <source>
        <dbReference type="ARBA" id="ARBA00022679"/>
    </source>
</evidence>
<evidence type="ECO:0000256" key="2">
    <source>
        <dbReference type="ARBA" id="ARBA00022695"/>
    </source>
</evidence>
<dbReference type="Gene3D" id="3.40.50.620">
    <property type="entry name" value="HUPs"/>
    <property type="match status" value="1"/>
</dbReference>
<proteinExistence type="predicted"/>
<dbReference type="InterPro" id="IPR014729">
    <property type="entry name" value="Rossmann-like_a/b/a_fold"/>
</dbReference>
<dbReference type="GO" id="GO:0003919">
    <property type="term" value="F:FMN adenylyltransferase activity"/>
    <property type="evidence" value="ECO:0007669"/>
    <property type="project" value="UniProtKB-EC"/>
</dbReference>
<evidence type="ECO:0000313" key="4">
    <source>
        <dbReference type="EMBL" id="UYP47962.1"/>
    </source>
</evidence>
<dbReference type="EC" id="2.7.7.2" evidence="4"/>
<keyword evidence="5" id="KW-1185">Reference proteome</keyword>
<dbReference type="NCBIfam" id="TIGR00125">
    <property type="entry name" value="cyt_tran_rel"/>
    <property type="match status" value="1"/>
</dbReference>